<dbReference type="PANTHER" id="PTHR24351">
    <property type="entry name" value="RIBOSOMAL PROTEIN S6 KINASE"/>
    <property type="match status" value="1"/>
</dbReference>
<evidence type="ECO:0000259" key="10">
    <source>
        <dbReference type="PROSITE" id="PS50011"/>
    </source>
</evidence>
<evidence type="ECO:0000256" key="3">
    <source>
        <dbReference type="ARBA" id="ARBA00022741"/>
    </source>
</evidence>
<dbReference type="FunFam" id="3.30.200.20:FF:000042">
    <property type="entry name" value="Aurora kinase A"/>
    <property type="match status" value="1"/>
</dbReference>
<keyword evidence="2" id="KW-0808">Transferase</keyword>
<evidence type="ECO:0000256" key="6">
    <source>
        <dbReference type="PROSITE-ProRule" id="PRU00023"/>
    </source>
</evidence>
<protein>
    <recommendedName>
        <fullName evidence="10">Protein kinase domain-containing protein</fullName>
    </recommendedName>
</protein>
<feature type="transmembrane region" description="Helical" evidence="9">
    <location>
        <begin position="259"/>
        <end position="279"/>
    </location>
</feature>
<keyword evidence="3 7" id="KW-0547">Nucleotide-binding</keyword>
<dbReference type="InterPro" id="IPR000719">
    <property type="entry name" value="Prot_kinase_dom"/>
</dbReference>
<evidence type="ECO:0000256" key="8">
    <source>
        <dbReference type="SAM" id="MobiDB-lite"/>
    </source>
</evidence>
<dbReference type="SUPFAM" id="SSF56112">
    <property type="entry name" value="Protein kinase-like (PK-like)"/>
    <property type="match status" value="1"/>
</dbReference>
<organism evidence="11">
    <name type="scientific">Pyrodinium bahamense</name>
    <dbReference type="NCBI Taxonomy" id="73915"/>
    <lineage>
        <taxon>Eukaryota</taxon>
        <taxon>Sar</taxon>
        <taxon>Alveolata</taxon>
        <taxon>Dinophyceae</taxon>
        <taxon>Gonyaulacales</taxon>
        <taxon>Pyrocystaceae</taxon>
        <taxon>Pyrodinium</taxon>
    </lineage>
</organism>
<keyword evidence="6" id="KW-0040">ANK repeat</keyword>
<keyword evidence="4" id="KW-0418">Kinase</keyword>
<evidence type="ECO:0000256" key="9">
    <source>
        <dbReference type="SAM" id="Phobius"/>
    </source>
</evidence>
<evidence type="ECO:0000256" key="5">
    <source>
        <dbReference type="ARBA" id="ARBA00022840"/>
    </source>
</evidence>
<feature type="transmembrane region" description="Helical" evidence="9">
    <location>
        <begin position="231"/>
        <end position="253"/>
    </location>
</feature>
<feature type="domain" description="Protein kinase" evidence="10">
    <location>
        <begin position="691"/>
        <end position="955"/>
    </location>
</feature>
<feature type="region of interest" description="Disordered" evidence="8">
    <location>
        <begin position="547"/>
        <end position="600"/>
    </location>
</feature>
<dbReference type="Gene3D" id="1.25.40.20">
    <property type="entry name" value="Ankyrin repeat-containing domain"/>
    <property type="match status" value="1"/>
</dbReference>
<dbReference type="CDD" id="cd05123">
    <property type="entry name" value="STKc_AGC"/>
    <property type="match status" value="1"/>
</dbReference>
<keyword evidence="1" id="KW-0723">Serine/threonine-protein kinase</keyword>
<dbReference type="InterPro" id="IPR045270">
    <property type="entry name" value="STKc_AGC"/>
</dbReference>
<evidence type="ECO:0000256" key="2">
    <source>
        <dbReference type="ARBA" id="ARBA00022679"/>
    </source>
</evidence>
<feature type="compositionally biased region" description="Polar residues" evidence="8">
    <location>
        <begin position="553"/>
        <end position="572"/>
    </location>
</feature>
<feature type="repeat" description="ANK" evidence="6">
    <location>
        <begin position="407"/>
        <end position="439"/>
    </location>
</feature>
<dbReference type="SMART" id="SM00248">
    <property type="entry name" value="ANK"/>
    <property type="match status" value="3"/>
</dbReference>
<dbReference type="InterPro" id="IPR036770">
    <property type="entry name" value="Ankyrin_rpt-contain_sf"/>
</dbReference>
<gene>
    <name evidence="11" type="ORF">PBAH0796_LOCUS12099</name>
</gene>
<keyword evidence="5 7" id="KW-0067">ATP-binding</keyword>
<dbReference type="GO" id="GO:0004674">
    <property type="term" value="F:protein serine/threonine kinase activity"/>
    <property type="evidence" value="ECO:0007669"/>
    <property type="project" value="UniProtKB-KW"/>
</dbReference>
<dbReference type="Pfam" id="PF00023">
    <property type="entry name" value="Ank"/>
    <property type="match status" value="1"/>
</dbReference>
<reference evidence="11" key="1">
    <citation type="submission" date="2021-01" db="EMBL/GenBank/DDBJ databases">
        <authorList>
            <person name="Corre E."/>
            <person name="Pelletier E."/>
            <person name="Niang G."/>
            <person name="Scheremetjew M."/>
            <person name="Finn R."/>
            <person name="Kale V."/>
            <person name="Holt S."/>
            <person name="Cochrane G."/>
            <person name="Meng A."/>
            <person name="Brown T."/>
            <person name="Cohen L."/>
        </authorList>
    </citation>
    <scope>NUCLEOTIDE SEQUENCE</scope>
    <source>
        <strain evidence="11">Pbaha01</strain>
    </source>
</reference>
<name>A0A7S0FFF7_9DINO</name>
<feature type="compositionally biased region" description="Low complexity" evidence="8">
    <location>
        <begin position="979"/>
        <end position="1007"/>
    </location>
</feature>
<dbReference type="Gene3D" id="3.30.200.20">
    <property type="entry name" value="Phosphorylase Kinase, domain 1"/>
    <property type="match status" value="1"/>
</dbReference>
<proteinExistence type="predicted"/>
<dbReference type="Pfam" id="PF12796">
    <property type="entry name" value="Ank_2"/>
    <property type="match status" value="1"/>
</dbReference>
<dbReference type="SUPFAM" id="SSF48403">
    <property type="entry name" value="Ankyrin repeat"/>
    <property type="match status" value="1"/>
</dbReference>
<feature type="transmembrane region" description="Helical" evidence="9">
    <location>
        <begin position="163"/>
        <end position="181"/>
    </location>
</feature>
<feature type="transmembrane region" description="Helical" evidence="9">
    <location>
        <begin position="40"/>
        <end position="61"/>
    </location>
</feature>
<dbReference type="Gene3D" id="1.10.510.10">
    <property type="entry name" value="Transferase(Phosphotransferase) domain 1"/>
    <property type="match status" value="1"/>
</dbReference>
<sequence length="1007" mass="108821">MEGACCDLARLLGFVALHLASYAANVATMVIVCMTGHRKYLAVLLPVHATIGVFCTYTAAVNCGQRRWNPCVCLFVVVVMGAMQGVQVKLAHDDYLQRCAVRRGAVCSELEVPATMPARFHCKAVDGILEGTFFAAVSMYALLKRNWAEFDGVMLLEWQSTVLYLGACFSFLTTGLALMEVDHRTSTAVQQILDCSTMAQARHLAFRACELSCRLLTVLGFCTLMRPVPGLWWLAFIIVAVDYLLGVLLLVLLGGRDPVRQASLLLGIPLFFVNIMQFVDAPGMSLQARRISSIVVPLRAAELLAVVAYTATTTCTVKVLRPGLDGAPSAEEEALPMLAFLLQLRPRWVAAWALSAFGHYALLATYACRVKPGVDLHSAVAYGEVGSLRELLCGSELVLDINRYGPDGRAPLHLAALRGQVDCIRLLVTERANLHLRTGNRTRNTALHLAAMGQSPAAVRCLKQLGSDDPEFLNAANVDGDTAIHVAARRHNLGAVQELLREPSVNFRLKNCKGESPADFAVNPRNFFFDRNSPEFMIQELFQNAEAGRPPSQGASGSLELSNLGEHTSGSSEPRADGDVPPGSPGCPADGASAEDSSAWAAEVRHDAQQYHVPLLTVGSDAEQELLRRTSHRADAAGQACLAVTNCGISSFMLSAGLGALSRTFLSSIREDSECCSPDGLPATQVSFEDFVDVKKLGEGAFGKVNLVRHKETGELFAMKLMDKAKFRAQKITSKAHSEQYILKTTRHPFIVSLHYAFQGSIFWVLVMEFCPNGDLQGALCTYGTPGLPLPECARLSGEVLLAIEHLHAIQVIFRDLKPENVVLDADYRAKITDFGLAKKLYSSADAQTMCGSWGYVAPEITTSKAGYTYAVDLYSFGVMLYLLVSGGEESTKKPQRLPPMRHAELRRKLRAAEKEESKEWMKPDVGALALLSVLTSENPRVRTTATEVKGHAFFARLLGRPVDSLLSERGPFGPPGTGPARAAAPAPAAPTGASASAAGAAQEDAL</sequence>
<dbReference type="InterPro" id="IPR002110">
    <property type="entry name" value="Ankyrin_rpt"/>
</dbReference>
<feature type="transmembrane region" description="Helical" evidence="9">
    <location>
        <begin position="67"/>
        <end position="88"/>
    </location>
</feature>
<dbReference type="PROSITE" id="PS50011">
    <property type="entry name" value="PROTEIN_KINASE_DOM"/>
    <property type="match status" value="1"/>
</dbReference>
<dbReference type="PROSITE" id="PS50297">
    <property type="entry name" value="ANK_REP_REGION"/>
    <property type="match status" value="1"/>
</dbReference>
<dbReference type="PROSITE" id="PS50088">
    <property type="entry name" value="ANK_REPEAT"/>
    <property type="match status" value="1"/>
</dbReference>
<dbReference type="PROSITE" id="PS00107">
    <property type="entry name" value="PROTEIN_KINASE_ATP"/>
    <property type="match status" value="1"/>
</dbReference>
<keyword evidence="9" id="KW-0472">Membrane</keyword>
<dbReference type="AlphaFoldDB" id="A0A7S0FFF7"/>
<feature type="region of interest" description="Disordered" evidence="8">
    <location>
        <begin position="967"/>
        <end position="1007"/>
    </location>
</feature>
<dbReference type="EMBL" id="HBEG01019999">
    <property type="protein sequence ID" value="CAD8356732.1"/>
    <property type="molecule type" value="Transcribed_RNA"/>
</dbReference>
<dbReference type="SMART" id="SM00220">
    <property type="entry name" value="S_TKc"/>
    <property type="match status" value="1"/>
</dbReference>
<dbReference type="InterPro" id="IPR017441">
    <property type="entry name" value="Protein_kinase_ATP_BS"/>
</dbReference>
<keyword evidence="9" id="KW-0812">Transmembrane</keyword>
<feature type="transmembrane region" description="Helical" evidence="9">
    <location>
        <begin position="12"/>
        <end position="33"/>
    </location>
</feature>
<evidence type="ECO:0000256" key="4">
    <source>
        <dbReference type="ARBA" id="ARBA00022777"/>
    </source>
</evidence>
<evidence type="ECO:0000313" key="11">
    <source>
        <dbReference type="EMBL" id="CAD8356732.1"/>
    </source>
</evidence>
<evidence type="ECO:0000256" key="7">
    <source>
        <dbReference type="PROSITE-ProRule" id="PRU10141"/>
    </source>
</evidence>
<feature type="compositionally biased region" description="Low complexity" evidence="8">
    <location>
        <begin position="589"/>
        <end position="600"/>
    </location>
</feature>
<dbReference type="InterPro" id="IPR011009">
    <property type="entry name" value="Kinase-like_dom_sf"/>
</dbReference>
<dbReference type="Pfam" id="PF00069">
    <property type="entry name" value="Pkinase"/>
    <property type="match status" value="1"/>
</dbReference>
<accession>A0A7S0FFF7</accession>
<keyword evidence="9" id="KW-1133">Transmembrane helix</keyword>
<dbReference type="GO" id="GO:0005524">
    <property type="term" value="F:ATP binding"/>
    <property type="evidence" value="ECO:0007669"/>
    <property type="project" value="UniProtKB-UniRule"/>
</dbReference>
<feature type="binding site" evidence="7">
    <location>
        <position position="720"/>
    </location>
    <ligand>
        <name>ATP</name>
        <dbReference type="ChEBI" id="CHEBI:30616"/>
    </ligand>
</feature>
<feature type="transmembrane region" description="Helical" evidence="9">
    <location>
        <begin position="124"/>
        <end position="143"/>
    </location>
</feature>
<evidence type="ECO:0000256" key="1">
    <source>
        <dbReference type="ARBA" id="ARBA00022527"/>
    </source>
</evidence>